<dbReference type="VEuPathDB" id="VectorBase:AFAF011960"/>
<feature type="region of interest" description="Disordered" evidence="3">
    <location>
        <begin position="1"/>
        <end position="26"/>
    </location>
</feature>
<proteinExistence type="predicted"/>
<dbReference type="PANTHER" id="PTHR32083">
    <property type="entry name" value="CILIA AND FLAGELLA-ASSOCIATED PROTEIN 58-RELATED"/>
    <property type="match status" value="1"/>
</dbReference>
<sequence length="559" mass="62076">MLGDVDRSGVHDSDDEDKFFTPGTRSNGMSAIAVLFGIKPKGAAGASERNIAPVAPKSVKISDRYGPSNFRYIPTEPAEDEPIEDANDSAPEWSIMRASVVTAHKLVEGDSVFLGKIGMALLKSSLGHRLVLYRTKTDVLGTVSLSSGTTVFLNEGYVQFHADDSSDFWSVLFESKSDREAILGIIESICYIERGPVIEEPMSEVEKDPEPPKNNRLELAARMARMGGQAMPLPERSKAPPIPTNAPGSDSSDTSDSKIEKVSTRPIRRPNAVSTVGMQMVPLAGMMTGGIGAGPNPAASAIADVNFNLIMSENRMQNTEMRMNLTKLESKIDTVLDRISLLDVQGTSERPAIDKEAEVLELEEKLLELKRANHALKTHVRTLEATERDGKREAKLEEKLQILEESERRLKEHVASLERKLDTSRTESEHQNEKLNLLEKQLAEEKENAERNTKELQTVQEQLESAQRERNQLKEQLEKEIHRAEAIKKQLDQLQQEHHEQQAQGQRRPPALNASLVKDIMNGCYQQLCDQITDPAVLRIIAQTIKRETKAALERGGGQ</sequence>
<evidence type="ECO:0000313" key="5">
    <source>
        <dbReference type="Proteomes" id="UP000075886"/>
    </source>
</evidence>
<feature type="coiled-coil region" evidence="2">
    <location>
        <begin position="352"/>
        <end position="504"/>
    </location>
</feature>
<evidence type="ECO:0000256" key="2">
    <source>
        <dbReference type="SAM" id="Coils"/>
    </source>
</evidence>
<reference evidence="4" key="2">
    <citation type="submission" date="2020-05" db="UniProtKB">
        <authorList>
            <consortium name="EnsemblMetazoa"/>
        </authorList>
    </citation>
    <scope>IDENTIFICATION</scope>
    <source>
        <strain evidence="4">FAR1</strain>
    </source>
</reference>
<evidence type="ECO:0000256" key="1">
    <source>
        <dbReference type="ARBA" id="ARBA00023054"/>
    </source>
</evidence>
<name>A0A182QKA5_9DIPT</name>
<dbReference type="AlphaFoldDB" id="A0A182QKA5"/>
<feature type="compositionally biased region" description="Basic and acidic residues" evidence="3">
    <location>
        <begin position="1"/>
        <end position="12"/>
    </location>
</feature>
<protein>
    <submittedName>
        <fullName evidence="4">Uncharacterized protein</fullName>
    </submittedName>
</protein>
<organism evidence="4 5">
    <name type="scientific">Anopheles farauti</name>
    <dbReference type="NCBI Taxonomy" id="69004"/>
    <lineage>
        <taxon>Eukaryota</taxon>
        <taxon>Metazoa</taxon>
        <taxon>Ecdysozoa</taxon>
        <taxon>Arthropoda</taxon>
        <taxon>Hexapoda</taxon>
        <taxon>Insecta</taxon>
        <taxon>Pterygota</taxon>
        <taxon>Neoptera</taxon>
        <taxon>Endopterygota</taxon>
        <taxon>Diptera</taxon>
        <taxon>Nematocera</taxon>
        <taxon>Culicoidea</taxon>
        <taxon>Culicidae</taxon>
        <taxon>Anophelinae</taxon>
        <taxon>Anopheles</taxon>
    </lineage>
</organism>
<dbReference type="EnsemblMetazoa" id="AFAF011960-RA">
    <property type="protein sequence ID" value="AFAF011960-PA"/>
    <property type="gene ID" value="AFAF011960"/>
</dbReference>
<accession>A0A182QKA5</accession>
<evidence type="ECO:0000256" key="3">
    <source>
        <dbReference type="SAM" id="MobiDB-lite"/>
    </source>
</evidence>
<evidence type="ECO:0000313" key="4">
    <source>
        <dbReference type="EnsemblMetazoa" id="AFAF011960-PA"/>
    </source>
</evidence>
<keyword evidence="5" id="KW-1185">Reference proteome</keyword>
<dbReference type="EMBL" id="AXCN02000277">
    <property type="status" value="NOT_ANNOTATED_CDS"/>
    <property type="molecule type" value="Genomic_DNA"/>
</dbReference>
<reference evidence="5" key="1">
    <citation type="submission" date="2014-01" db="EMBL/GenBank/DDBJ databases">
        <title>The Genome Sequence of Anopheles farauti FAR1 (V2).</title>
        <authorList>
            <consortium name="The Broad Institute Genomics Platform"/>
            <person name="Neafsey D.E."/>
            <person name="Besansky N."/>
            <person name="Howell P."/>
            <person name="Walton C."/>
            <person name="Young S.K."/>
            <person name="Zeng Q."/>
            <person name="Gargeya S."/>
            <person name="Fitzgerald M."/>
            <person name="Haas B."/>
            <person name="Abouelleil A."/>
            <person name="Allen A.W."/>
            <person name="Alvarado L."/>
            <person name="Arachchi H.M."/>
            <person name="Berlin A.M."/>
            <person name="Chapman S.B."/>
            <person name="Gainer-Dewar J."/>
            <person name="Goldberg J."/>
            <person name="Griggs A."/>
            <person name="Gujja S."/>
            <person name="Hansen M."/>
            <person name="Howarth C."/>
            <person name="Imamovic A."/>
            <person name="Ireland A."/>
            <person name="Larimer J."/>
            <person name="McCowan C."/>
            <person name="Murphy C."/>
            <person name="Pearson M."/>
            <person name="Poon T.W."/>
            <person name="Priest M."/>
            <person name="Roberts A."/>
            <person name="Saif S."/>
            <person name="Shea T."/>
            <person name="Sisk P."/>
            <person name="Sykes S."/>
            <person name="Wortman J."/>
            <person name="Nusbaum C."/>
            <person name="Birren B."/>
        </authorList>
    </citation>
    <scope>NUCLEOTIDE SEQUENCE [LARGE SCALE GENOMIC DNA]</scope>
    <source>
        <strain evidence="5">FAR1</strain>
    </source>
</reference>
<feature type="region of interest" description="Disordered" evidence="3">
    <location>
        <begin position="231"/>
        <end position="270"/>
    </location>
</feature>
<dbReference type="Proteomes" id="UP000075886">
    <property type="component" value="Unassembled WGS sequence"/>
</dbReference>
<dbReference type="STRING" id="69004.A0A182QKA5"/>
<keyword evidence="1 2" id="KW-0175">Coiled coil</keyword>